<feature type="chain" id="PRO_5037042776" description="TIGR03118 family protein" evidence="1">
    <location>
        <begin position="27"/>
        <end position="368"/>
    </location>
</feature>
<proteinExistence type="predicted"/>
<dbReference type="NCBIfam" id="TIGR03118">
    <property type="entry name" value="PEPCTERM_chp_1"/>
    <property type="match status" value="1"/>
</dbReference>
<organism evidence="2 3">
    <name type="scientific">Cellulomonas chitinilytica</name>
    <dbReference type="NCBI Taxonomy" id="398759"/>
    <lineage>
        <taxon>Bacteria</taxon>
        <taxon>Bacillati</taxon>
        <taxon>Actinomycetota</taxon>
        <taxon>Actinomycetes</taxon>
        <taxon>Micrococcales</taxon>
        <taxon>Cellulomonadaceae</taxon>
        <taxon>Cellulomonas</taxon>
    </lineage>
</organism>
<sequence>MKAMSTFVGASLAVALSVALSGPALADDDGHDGHDGPGGPRPHTFQQVNLVSDMPGVAALTDPDLVNAWGISHGPSTPVWVSDNGTDLTTLYRTDTPGSPVTKVPLVVSIPGGAPTGQVFNDTAAFEVPGTDQPARFIFVGEHGDLTAWNGGTAAVSVGHVEGAVDKGIALTHGAAGPTLLVANFHDNRIDVFDGSFAQVTTPGMFQDPRLPAGYAPFNVAEIDGQVFVTYAKQDADGEDDVAGPGHGFVDVYTDAGAFVRRFATRGVLNSPWGMTIAPASFGRFGGDLLIGNFGDGRIHAFDPRSGHVVGVLRGTSGRPLAIDGLWALVVGDPVAGPDAVWFSAGPNDEANGLLGLLQPAPKRHGRP</sequence>
<dbReference type="EMBL" id="BONK01000007">
    <property type="protein sequence ID" value="GIG21612.1"/>
    <property type="molecule type" value="Genomic_DNA"/>
</dbReference>
<dbReference type="Proteomes" id="UP000632740">
    <property type="component" value="Unassembled WGS sequence"/>
</dbReference>
<evidence type="ECO:0000256" key="1">
    <source>
        <dbReference type="SAM" id="SignalP"/>
    </source>
</evidence>
<accession>A0A919P1L8</accession>
<keyword evidence="3" id="KW-1185">Reference proteome</keyword>
<protein>
    <recommendedName>
        <fullName evidence="4">TIGR03118 family protein</fullName>
    </recommendedName>
</protein>
<dbReference type="SUPFAM" id="SSF63825">
    <property type="entry name" value="YWTD domain"/>
    <property type="match status" value="1"/>
</dbReference>
<comment type="caution">
    <text evidence="2">The sequence shown here is derived from an EMBL/GenBank/DDBJ whole genome shotgun (WGS) entry which is preliminary data.</text>
</comment>
<reference evidence="2" key="1">
    <citation type="submission" date="2021-01" db="EMBL/GenBank/DDBJ databases">
        <title>Whole genome shotgun sequence of Cellulomonas chitinilytica NBRC 110799.</title>
        <authorList>
            <person name="Komaki H."/>
            <person name="Tamura T."/>
        </authorList>
    </citation>
    <scope>NUCLEOTIDE SEQUENCE</scope>
    <source>
        <strain evidence="2">NBRC 110799</strain>
    </source>
</reference>
<evidence type="ECO:0008006" key="4">
    <source>
        <dbReference type="Google" id="ProtNLM"/>
    </source>
</evidence>
<feature type="signal peptide" evidence="1">
    <location>
        <begin position="1"/>
        <end position="26"/>
    </location>
</feature>
<dbReference type="Gene3D" id="2.120.10.30">
    <property type="entry name" value="TolB, C-terminal domain"/>
    <property type="match status" value="1"/>
</dbReference>
<gene>
    <name evidence="2" type="ORF">Cch01nite_23360</name>
</gene>
<evidence type="ECO:0000313" key="3">
    <source>
        <dbReference type="Proteomes" id="UP000632740"/>
    </source>
</evidence>
<name>A0A919P1L8_9CELL</name>
<dbReference type="InterPro" id="IPR011042">
    <property type="entry name" value="6-blade_b-propeller_TolB-like"/>
</dbReference>
<dbReference type="AlphaFoldDB" id="A0A919P1L8"/>
<evidence type="ECO:0000313" key="2">
    <source>
        <dbReference type="EMBL" id="GIG21612.1"/>
    </source>
</evidence>
<keyword evidence="1" id="KW-0732">Signal</keyword>
<dbReference type="InterPro" id="IPR017549">
    <property type="entry name" value="APMV_L690"/>
</dbReference>